<dbReference type="STRING" id="1173022.Cri9333_3304"/>
<evidence type="ECO:0000256" key="2">
    <source>
        <dbReference type="ARBA" id="ARBA00022679"/>
    </source>
</evidence>
<evidence type="ECO:0000313" key="3">
    <source>
        <dbReference type="EMBL" id="AFZ14135.1"/>
    </source>
</evidence>
<reference evidence="3 4" key="1">
    <citation type="submission" date="2012-06" db="EMBL/GenBank/DDBJ databases">
        <title>Finished chromosome of genome of Crinalium epipsammum PCC 9333.</title>
        <authorList>
            <consortium name="US DOE Joint Genome Institute"/>
            <person name="Gugger M."/>
            <person name="Coursin T."/>
            <person name="Rippka R."/>
            <person name="Tandeau De Marsac N."/>
            <person name="Huntemann M."/>
            <person name="Wei C.-L."/>
            <person name="Han J."/>
            <person name="Detter J.C."/>
            <person name="Han C."/>
            <person name="Tapia R."/>
            <person name="Davenport K."/>
            <person name="Daligault H."/>
            <person name="Erkkila T."/>
            <person name="Gu W."/>
            <person name="Munk A.C.C."/>
            <person name="Teshima H."/>
            <person name="Xu Y."/>
            <person name="Chain P."/>
            <person name="Chen A."/>
            <person name="Krypides N."/>
            <person name="Mavromatis K."/>
            <person name="Markowitz V."/>
            <person name="Szeto E."/>
            <person name="Ivanova N."/>
            <person name="Mikhailova N."/>
            <person name="Ovchinnikova G."/>
            <person name="Pagani I."/>
            <person name="Pati A."/>
            <person name="Goodwin L."/>
            <person name="Peters L."/>
            <person name="Pitluck S."/>
            <person name="Woyke T."/>
            <person name="Kerfeld C."/>
        </authorList>
    </citation>
    <scope>NUCLEOTIDE SEQUENCE [LARGE SCALE GENOMIC DNA]</scope>
    <source>
        <strain evidence="3 4">PCC 9333</strain>
    </source>
</reference>
<proteinExistence type="predicted"/>
<dbReference type="InterPro" id="IPR003788">
    <property type="entry name" value="NDUFAF7"/>
</dbReference>
<evidence type="ECO:0008006" key="5">
    <source>
        <dbReference type="Google" id="ProtNLM"/>
    </source>
</evidence>
<dbReference type="HOGENOM" id="CLU_024840_1_1_3"/>
<dbReference type="GO" id="GO:0032259">
    <property type="term" value="P:methylation"/>
    <property type="evidence" value="ECO:0007669"/>
    <property type="project" value="UniProtKB-KW"/>
</dbReference>
<dbReference type="EMBL" id="CP003620">
    <property type="protein sequence ID" value="AFZ14135.1"/>
    <property type="molecule type" value="Genomic_DNA"/>
</dbReference>
<sequence>MLLNSNSVLCKIITDQIAQAPNHQINFAEYMDLVLYHPQHGYYAANATNIGAQGDFVTSPHFGTDFGELLAEQFVEMWEILGNPPSFQLVEMGAGQGLIATDVLRYLHRQHPNFFNSLEYIIVEKAAAMITQQQQFLQRALPNLELPVRWSTFEEISDNSIVGCCFSNELVDALPVNQIALKKGQLKEIYVTTPSLDKSGEARGSSEFVEVTDELSTPQLSEYFELVGINLFSGNYQDGYRSEVNLAALDWLKTISNKLQQGYLLTIDYGYTATRYYNPQRYQGTLQCYYQHAHHNDPYINIGYQDITAHVDFTALERQGELCGLHKVGFTQQGLFLMALGLGDRISAISTSSVTDTQGIQQILQRRDALHQLINPMGLGKFGVLIQSKWLTEDHQRQLKGLSMPSM</sequence>
<dbReference type="Gene3D" id="3.40.50.12710">
    <property type="match status" value="1"/>
</dbReference>
<dbReference type="PANTHER" id="PTHR12049">
    <property type="entry name" value="PROTEIN ARGININE METHYLTRANSFERASE NDUFAF7, MITOCHONDRIAL"/>
    <property type="match status" value="1"/>
</dbReference>
<dbReference type="InterPro" id="IPR029063">
    <property type="entry name" value="SAM-dependent_MTases_sf"/>
</dbReference>
<accession>K9W3X8</accession>
<organism evidence="3 4">
    <name type="scientific">Crinalium epipsammum PCC 9333</name>
    <dbReference type="NCBI Taxonomy" id="1173022"/>
    <lineage>
        <taxon>Bacteria</taxon>
        <taxon>Bacillati</taxon>
        <taxon>Cyanobacteriota</taxon>
        <taxon>Cyanophyceae</taxon>
        <taxon>Gomontiellales</taxon>
        <taxon>Gomontiellaceae</taxon>
        <taxon>Crinalium</taxon>
    </lineage>
</organism>
<dbReference type="InterPro" id="IPR038375">
    <property type="entry name" value="NDUFAF7_sf"/>
</dbReference>
<dbReference type="AlphaFoldDB" id="K9W3X8"/>
<keyword evidence="1" id="KW-0489">Methyltransferase</keyword>
<dbReference type="KEGG" id="cep:Cri9333_3304"/>
<dbReference type="Pfam" id="PF02636">
    <property type="entry name" value="Methyltransf_28"/>
    <property type="match status" value="1"/>
</dbReference>
<keyword evidence="2" id="KW-0808">Transferase</keyword>
<name>K9W3X8_9CYAN</name>
<dbReference type="PANTHER" id="PTHR12049:SF7">
    <property type="entry name" value="PROTEIN ARGININE METHYLTRANSFERASE NDUFAF7, MITOCHONDRIAL"/>
    <property type="match status" value="1"/>
</dbReference>
<protein>
    <recommendedName>
        <fullName evidence="5">Class I SAM-dependent methyltransferase</fullName>
    </recommendedName>
</protein>
<dbReference type="PATRIC" id="fig|1173022.3.peg.3572"/>
<evidence type="ECO:0000256" key="1">
    <source>
        <dbReference type="ARBA" id="ARBA00022603"/>
    </source>
</evidence>
<dbReference type="Proteomes" id="UP000010472">
    <property type="component" value="Chromosome"/>
</dbReference>
<dbReference type="RefSeq" id="WP_015204241.1">
    <property type="nucleotide sequence ID" value="NC_019753.1"/>
</dbReference>
<dbReference type="OrthoDB" id="9794208at2"/>
<gene>
    <name evidence="3" type="ORF">Cri9333_3304</name>
</gene>
<dbReference type="SUPFAM" id="SSF53335">
    <property type="entry name" value="S-adenosyl-L-methionine-dependent methyltransferases"/>
    <property type="match status" value="1"/>
</dbReference>
<keyword evidence="4" id="KW-1185">Reference proteome</keyword>
<evidence type="ECO:0000313" key="4">
    <source>
        <dbReference type="Proteomes" id="UP000010472"/>
    </source>
</evidence>
<dbReference type="eggNOG" id="COG1565">
    <property type="taxonomic scope" value="Bacteria"/>
</dbReference>
<dbReference type="GO" id="GO:0035243">
    <property type="term" value="F:protein-arginine omega-N symmetric methyltransferase activity"/>
    <property type="evidence" value="ECO:0007669"/>
    <property type="project" value="TreeGrafter"/>
</dbReference>